<name>A0ABT1DUR1_9ACTN</name>
<comment type="caution">
    <text evidence="2">The sequence shown here is derived from an EMBL/GenBank/DDBJ whole genome shotgun (WGS) entry which is preliminary data.</text>
</comment>
<dbReference type="Pfam" id="PF11239">
    <property type="entry name" value="DUF3040"/>
    <property type="match status" value="1"/>
</dbReference>
<gene>
    <name evidence="2" type="ORF">M1L60_28745</name>
</gene>
<dbReference type="EMBL" id="JAMYJR010000031">
    <property type="protein sequence ID" value="MCO8274591.1"/>
    <property type="molecule type" value="Genomic_DNA"/>
</dbReference>
<dbReference type="Proteomes" id="UP001523369">
    <property type="component" value="Unassembled WGS sequence"/>
</dbReference>
<proteinExistence type="predicted"/>
<dbReference type="InterPro" id="IPR021401">
    <property type="entry name" value="DUF3040"/>
</dbReference>
<dbReference type="RefSeq" id="WP_253240651.1">
    <property type="nucleotide sequence ID" value="NZ_JAMYJR010000031.1"/>
</dbReference>
<reference evidence="2 3" key="1">
    <citation type="submission" date="2022-06" db="EMBL/GenBank/DDBJ databases">
        <title>New Species of the Genus Actinoplanes, ActinopZanes ferrugineus.</title>
        <authorList>
            <person name="Ding P."/>
        </authorList>
    </citation>
    <scope>NUCLEOTIDE SEQUENCE [LARGE SCALE GENOMIC DNA]</scope>
    <source>
        <strain evidence="2 3">TRM88003</strain>
    </source>
</reference>
<evidence type="ECO:0000313" key="2">
    <source>
        <dbReference type="EMBL" id="MCO8274591.1"/>
    </source>
</evidence>
<keyword evidence="3" id="KW-1185">Reference proteome</keyword>
<sequence>MLDPQEKAEFDGLVTHLRTADPKFCRRMDRMGRPRPMLYTTAAAALWLLAPLSIVFGGWTGALFAALFAGYGFRLYAKRHGPKPQPTWWVATRGKPTHPDPA</sequence>
<evidence type="ECO:0000256" key="1">
    <source>
        <dbReference type="SAM" id="MobiDB-lite"/>
    </source>
</evidence>
<accession>A0ABT1DUR1</accession>
<protein>
    <submittedName>
        <fullName evidence="2">DUF3040 domain-containing protein</fullName>
    </submittedName>
</protein>
<evidence type="ECO:0000313" key="3">
    <source>
        <dbReference type="Proteomes" id="UP001523369"/>
    </source>
</evidence>
<feature type="region of interest" description="Disordered" evidence="1">
    <location>
        <begin position="81"/>
        <end position="102"/>
    </location>
</feature>
<organism evidence="2 3">
    <name type="scientific">Paractinoplanes aksuensis</name>
    <dbReference type="NCBI Taxonomy" id="2939490"/>
    <lineage>
        <taxon>Bacteria</taxon>
        <taxon>Bacillati</taxon>
        <taxon>Actinomycetota</taxon>
        <taxon>Actinomycetes</taxon>
        <taxon>Micromonosporales</taxon>
        <taxon>Micromonosporaceae</taxon>
        <taxon>Paractinoplanes</taxon>
    </lineage>
</organism>